<evidence type="ECO:0000313" key="3">
    <source>
        <dbReference type="EMBL" id="WMV46890.1"/>
    </source>
</evidence>
<keyword evidence="4" id="KW-1185">Reference proteome</keyword>
<evidence type="ECO:0000313" key="4">
    <source>
        <dbReference type="Proteomes" id="UP001234989"/>
    </source>
</evidence>
<dbReference type="Proteomes" id="UP001234989">
    <property type="component" value="Chromosome 9"/>
</dbReference>
<dbReference type="AlphaFoldDB" id="A0AAF0UJI2"/>
<proteinExistence type="predicted"/>
<feature type="region of interest" description="Disordered" evidence="1">
    <location>
        <begin position="127"/>
        <end position="155"/>
    </location>
</feature>
<reference evidence="3" key="1">
    <citation type="submission" date="2023-08" db="EMBL/GenBank/DDBJ databases">
        <title>A de novo genome assembly of Solanum verrucosum Schlechtendal, a Mexican diploid species geographically isolated from the other diploid A-genome species in potato relatives.</title>
        <authorList>
            <person name="Hosaka K."/>
        </authorList>
    </citation>
    <scope>NUCLEOTIDE SEQUENCE</scope>
    <source>
        <tissue evidence="3">Young leaves</tissue>
    </source>
</reference>
<protein>
    <recommendedName>
        <fullName evidence="2">PB1-like domain-containing protein</fullName>
    </recommendedName>
</protein>
<gene>
    <name evidence="3" type="ORF">MTR67_040275</name>
</gene>
<sequence>MGAFTYITMKYYHGGILNRKSRKPLYEGEEITHIFDVDIDKMSYFELTNDIKELEYTTSCTFYVRSPRSDFLLDIQNDEGIFELSQSFKDGDIVEIYVCHMVDELGGPIGLLEYTPTNENFFGAFNKEGEKGDHEGERVGDVDQSDTTSRRHFTRSQAKDLQPLQALWMKMEPLKGSNMEDLKIFNILSVLPF</sequence>
<name>A0AAF0UJI2_SOLVR</name>
<dbReference type="EMBL" id="CP133620">
    <property type="protein sequence ID" value="WMV46890.1"/>
    <property type="molecule type" value="Genomic_DNA"/>
</dbReference>
<feature type="domain" description="PB1-like" evidence="2">
    <location>
        <begin position="5"/>
        <end position="100"/>
    </location>
</feature>
<accession>A0AAF0UJI2</accession>
<evidence type="ECO:0000256" key="1">
    <source>
        <dbReference type="SAM" id="MobiDB-lite"/>
    </source>
</evidence>
<dbReference type="InterPro" id="IPR058594">
    <property type="entry name" value="PB1-like_dom_pln"/>
</dbReference>
<evidence type="ECO:0000259" key="2">
    <source>
        <dbReference type="Pfam" id="PF26130"/>
    </source>
</evidence>
<feature type="compositionally biased region" description="Basic and acidic residues" evidence="1">
    <location>
        <begin position="127"/>
        <end position="141"/>
    </location>
</feature>
<organism evidence="3 4">
    <name type="scientific">Solanum verrucosum</name>
    <dbReference type="NCBI Taxonomy" id="315347"/>
    <lineage>
        <taxon>Eukaryota</taxon>
        <taxon>Viridiplantae</taxon>
        <taxon>Streptophyta</taxon>
        <taxon>Embryophyta</taxon>
        <taxon>Tracheophyta</taxon>
        <taxon>Spermatophyta</taxon>
        <taxon>Magnoliopsida</taxon>
        <taxon>eudicotyledons</taxon>
        <taxon>Gunneridae</taxon>
        <taxon>Pentapetalae</taxon>
        <taxon>asterids</taxon>
        <taxon>lamiids</taxon>
        <taxon>Solanales</taxon>
        <taxon>Solanaceae</taxon>
        <taxon>Solanoideae</taxon>
        <taxon>Solaneae</taxon>
        <taxon>Solanum</taxon>
    </lineage>
</organism>
<dbReference type="Pfam" id="PF26130">
    <property type="entry name" value="PB1-like"/>
    <property type="match status" value="1"/>
</dbReference>